<dbReference type="GO" id="GO:0005737">
    <property type="term" value="C:cytoplasm"/>
    <property type="evidence" value="ECO:0007669"/>
    <property type="project" value="UniProtKB-ARBA"/>
</dbReference>
<evidence type="ECO:0000256" key="4">
    <source>
        <dbReference type="SAM" id="MobiDB-lite"/>
    </source>
</evidence>
<proteinExistence type="inferred from homology"/>
<evidence type="ECO:0000256" key="2">
    <source>
        <dbReference type="ARBA" id="ARBA00023274"/>
    </source>
</evidence>
<gene>
    <name evidence="3 5" type="primary">rpsP</name>
    <name evidence="5" type="ORF">COV01_02010</name>
</gene>
<feature type="compositionally biased region" description="Basic and acidic residues" evidence="4">
    <location>
        <begin position="92"/>
        <end position="101"/>
    </location>
</feature>
<dbReference type="InterPro" id="IPR023803">
    <property type="entry name" value="Ribosomal_bS16_dom_sf"/>
</dbReference>
<evidence type="ECO:0000313" key="5">
    <source>
        <dbReference type="EMBL" id="PJE74249.1"/>
    </source>
</evidence>
<sequence length="136" mass="15108">MLMIRLQRVGRVNVPTFRVVLTDSKNSTKSGRFLEILGMYDPVNDVKEIKVDRVKHWMSHGAQLSDTVHNWLIEKKVIPGKKINNLPKKSPVKKEGEEKAESAPTVSTPAPEPIPAEVPKVETAPEPSPAPEEPKA</sequence>
<dbReference type="AlphaFoldDB" id="A0A2M8LCB0"/>
<dbReference type="PANTHER" id="PTHR12919:SF20">
    <property type="entry name" value="SMALL RIBOSOMAL SUBUNIT PROTEIN BS16M"/>
    <property type="match status" value="1"/>
</dbReference>
<name>A0A2M8LCB0_9BACT</name>
<feature type="region of interest" description="Disordered" evidence="4">
    <location>
        <begin position="82"/>
        <end position="136"/>
    </location>
</feature>
<dbReference type="SUPFAM" id="SSF54565">
    <property type="entry name" value="Ribosomal protein S16"/>
    <property type="match status" value="1"/>
</dbReference>
<comment type="similarity">
    <text evidence="3">Belongs to the bacterial ribosomal protein bS16 family.</text>
</comment>
<dbReference type="InterPro" id="IPR000307">
    <property type="entry name" value="Ribosomal_bS16"/>
</dbReference>
<protein>
    <recommendedName>
        <fullName evidence="3">Small ribosomal subunit protein bS16</fullName>
    </recommendedName>
</protein>
<organism evidence="5 6">
    <name type="scientific">Candidatus Taylorbacteria bacterium CG10_big_fil_rev_8_21_14_0_10_41_48</name>
    <dbReference type="NCBI Taxonomy" id="1975024"/>
    <lineage>
        <taxon>Bacteria</taxon>
        <taxon>Candidatus Tayloriibacteriota</taxon>
    </lineage>
</organism>
<dbReference type="GO" id="GO:0006412">
    <property type="term" value="P:translation"/>
    <property type="evidence" value="ECO:0007669"/>
    <property type="project" value="UniProtKB-UniRule"/>
</dbReference>
<dbReference type="Pfam" id="PF00886">
    <property type="entry name" value="Ribosomal_S16"/>
    <property type="match status" value="1"/>
</dbReference>
<dbReference type="PANTHER" id="PTHR12919">
    <property type="entry name" value="30S RIBOSOMAL PROTEIN S16"/>
    <property type="match status" value="1"/>
</dbReference>
<keyword evidence="1 3" id="KW-0689">Ribosomal protein</keyword>
<dbReference type="GO" id="GO:0015935">
    <property type="term" value="C:small ribosomal subunit"/>
    <property type="evidence" value="ECO:0007669"/>
    <property type="project" value="TreeGrafter"/>
</dbReference>
<accession>A0A2M8LCB0</accession>
<keyword evidence="2 3" id="KW-0687">Ribonucleoprotein</keyword>
<evidence type="ECO:0000313" key="6">
    <source>
        <dbReference type="Proteomes" id="UP000228700"/>
    </source>
</evidence>
<dbReference type="HAMAP" id="MF_00385">
    <property type="entry name" value="Ribosomal_bS16"/>
    <property type="match status" value="1"/>
</dbReference>
<dbReference type="EMBL" id="PFEQ01000009">
    <property type="protein sequence ID" value="PJE74249.1"/>
    <property type="molecule type" value="Genomic_DNA"/>
</dbReference>
<evidence type="ECO:0000256" key="3">
    <source>
        <dbReference type="HAMAP-Rule" id="MF_00385"/>
    </source>
</evidence>
<reference evidence="6" key="1">
    <citation type="submission" date="2017-09" db="EMBL/GenBank/DDBJ databases">
        <title>Depth-based differentiation of microbial function through sediment-hosted aquifers and enrichment of novel symbionts in the deep terrestrial subsurface.</title>
        <authorList>
            <person name="Probst A.J."/>
            <person name="Ladd B."/>
            <person name="Jarett J.K."/>
            <person name="Geller-Mcgrath D.E."/>
            <person name="Sieber C.M.K."/>
            <person name="Emerson J.B."/>
            <person name="Anantharaman K."/>
            <person name="Thomas B.C."/>
            <person name="Malmstrom R."/>
            <person name="Stieglmeier M."/>
            <person name="Klingl A."/>
            <person name="Woyke T."/>
            <person name="Ryan C.M."/>
            <person name="Banfield J.F."/>
        </authorList>
    </citation>
    <scope>NUCLEOTIDE SEQUENCE [LARGE SCALE GENOMIC DNA]</scope>
</reference>
<evidence type="ECO:0000256" key="1">
    <source>
        <dbReference type="ARBA" id="ARBA00022980"/>
    </source>
</evidence>
<dbReference type="Proteomes" id="UP000228700">
    <property type="component" value="Unassembled WGS sequence"/>
</dbReference>
<dbReference type="NCBIfam" id="TIGR00002">
    <property type="entry name" value="S16"/>
    <property type="match status" value="1"/>
</dbReference>
<feature type="compositionally biased region" description="Pro residues" evidence="4">
    <location>
        <begin position="126"/>
        <end position="136"/>
    </location>
</feature>
<comment type="caution">
    <text evidence="5">The sequence shown here is derived from an EMBL/GenBank/DDBJ whole genome shotgun (WGS) entry which is preliminary data.</text>
</comment>
<dbReference type="GO" id="GO:0003735">
    <property type="term" value="F:structural constituent of ribosome"/>
    <property type="evidence" value="ECO:0007669"/>
    <property type="project" value="InterPro"/>
</dbReference>
<dbReference type="Gene3D" id="3.30.1320.10">
    <property type="match status" value="1"/>
</dbReference>